<dbReference type="InterPro" id="IPR000172">
    <property type="entry name" value="GMC_OxRdtase_N"/>
</dbReference>
<feature type="domain" description="Glucose-methanol-choline oxidoreductase C-terminal" evidence="6">
    <location>
        <begin position="434"/>
        <end position="551"/>
    </location>
</feature>
<evidence type="ECO:0000256" key="3">
    <source>
        <dbReference type="ARBA" id="ARBA00022827"/>
    </source>
</evidence>
<dbReference type="Pfam" id="PF05199">
    <property type="entry name" value="GMC_oxred_C"/>
    <property type="match status" value="1"/>
</dbReference>
<dbReference type="EMBL" id="CP137640">
    <property type="protein sequence ID" value="WVX79290.1"/>
    <property type="molecule type" value="Genomic_DNA"/>
</dbReference>
<evidence type="ECO:0000256" key="1">
    <source>
        <dbReference type="ARBA" id="ARBA00010790"/>
    </source>
</evidence>
<dbReference type="Proteomes" id="UP001357223">
    <property type="component" value="Chromosome"/>
</dbReference>
<evidence type="ECO:0000259" key="6">
    <source>
        <dbReference type="Pfam" id="PF05199"/>
    </source>
</evidence>
<dbReference type="InterPro" id="IPR007867">
    <property type="entry name" value="GMC_OxRtase_C"/>
</dbReference>
<dbReference type="InterPro" id="IPR036188">
    <property type="entry name" value="FAD/NAD-bd_sf"/>
</dbReference>
<accession>A0ABZ2C721</accession>
<dbReference type="Pfam" id="PF00732">
    <property type="entry name" value="GMC_oxred_N"/>
    <property type="match status" value="1"/>
</dbReference>
<name>A0ABZ2C721_9BACI</name>
<proteinExistence type="inferred from homology"/>
<keyword evidence="4" id="KW-0560">Oxidoreductase</keyword>
<protein>
    <submittedName>
        <fullName evidence="7">GMC family oxidoreductase</fullName>
    </submittedName>
</protein>
<keyword evidence="2" id="KW-0285">Flavoprotein</keyword>
<keyword evidence="3" id="KW-0274">FAD</keyword>
<organism evidence="7 8">
    <name type="scientific">Niallia oryzisoli</name>
    <dbReference type="NCBI Taxonomy" id="1737571"/>
    <lineage>
        <taxon>Bacteria</taxon>
        <taxon>Bacillati</taxon>
        <taxon>Bacillota</taxon>
        <taxon>Bacilli</taxon>
        <taxon>Bacillales</taxon>
        <taxon>Bacillaceae</taxon>
        <taxon>Niallia</taxon>
    </lineage>
</organism>
<evidence type="ECO:0000313" key="8">
    <source>
        <dbReference type="Proteomes" id="UP001357223"/>
    </source>
</evidence>
<dbReference type="PANTHER" id="PTHR46056:SF12">
    <property type="entry name" value="LONG-CHAIN-ALCOHOL OXIDASE"/>
    <property type="match status" value="1"/>
</dbReference>
<evidence type="ECO:0000259" key="5">
    <source>
        <dbReference type="Pfam" id="PF00732"/>
    </source>
</evidence>
<feature type="domain" description="Glucose-methanol-choline oxidoreductase N-terminal" evidence="5">
    <location>
        <begin position="143"/>
        <end position="332"/>
    </location>
</feature>
<evidence type="ECO:0000256" key="2">
    <source>
        <dbReference type="ARBA" id="ARBA00022630"/>
    </source>
</evidence>
<dbReference type="SUPFAM" id="SSF51905">
    <property type="entry name" value="FAD/NAD(P)-binding domain"/>
    <property type="match status" value="1"/>
</dbReference>
<comment type="similarity">
    <text evidence="1">Belongs to the GMC oxidoreductase family.</text>
</comment>
<gene>
    <name evidence="7" type="ORF">R4Z09_18510</name>
</gene>
<dbReference type="Gene3D" id="3.50.50.60">
    <property type="entry name" value="FAD/NAD(P)-binding domain"/>
    <property type="match status" value="2"/>
</dbReference>
<evidence type="ECO:0000256" key="4">
    <source>
        <dbReference type="ARBA" id="ARBA00023002"/>
    </source>
</evidence>
<reference evidence="7 8" key="1">
    <citation type="submission" date="2023-10" db="EMBL/GenBank/DDBJ databases">
        <title>Niallia locisalis sp.nov. isolated from a salt pond sample.</title>
        <authorList>
            <person name="Li X.-J."/>
            <person name="Dong L."/>
        </authorList>
    </citation>
    <scope>NUCLEOTIDE SEQUENCE [LARGE SCALE GENOMIC DNA]</scope>
    <source>
        <strain evidence="7 8">DSM 29761</strain>
    </source>
</reference>
<evidence type="ECO:0000313" key="7">
    <source>
        <dbReference type="EMBL" id="WVX79290.1"/>
    </source>
</evidence>
<keyword evidence="8" id="KW-1185">Reference proteome</keyword>
<sequence>MATKLEKVDVVTVGVGWAGGIVAAELSKAGYRVVGLERGEDRSVEDYMHGHDELKYAYRKEMMHSLSKDTITYRNNLDSTALPIRDQFYYTVGTGVGGGGSHWGAQTHRYFPYDFEIRSKTIERYGEKKIPKDMTLQDWGITYDELEPYYDRFEKMAGASGEEDPLGPKRSSPYPNPPMKKTPAMKLFQQATEKLGYHPYVIPSSIATEPYENPDGEKLNACQYCAFCIEYGCEYGAKADPVVTVVPTAKKTGNFELRTRANVKRIIYEGNKAAGVLYVDTQTGEEFEQPANIVVLSSFTFNNARLLLLSKIGKPYNPLTGEGVIGKNFVDHHYSIGSTGFFNDRKFNLYVSTGTLGMTIEDFNADNFDHSKVDFIHGGHIEVRHMMNAPIAFNPVPRGTPLWGKEFKEKSLHYFNRTLNIIIQMATMPRQHHYLDLDPTYKDDSGDPLLRVTWDYTDQEHKQSRFLIDKCTEILKEMGADIIDENVLAEHHFPVNVFQHSGGGVIMGNDPEASAVNNYLQMWDMENLFVCGASAFPHFGPTNPTLTLGALTYRATEGMIEYLKNGGGLLVNREKIESV</sequence>
<dbReference type="RefSeq" id="WP_338448224.1">
    <property type="nucleotide sequence ID" value="NZ_CP137640.1"/>
</dbReference>
<dbReference type="PANTHER" id="PTHR46056">
    <property type="entry name" value="LONG-CHAIN-ALCOHOL OXIDASE"/>
    <property type="match status" value="1"/>
</dbReference>